<gene>
    <name evidence="1" type="ORF">D934_09530</name>
</gene>
<organism evidence="1 2">
    <name type="scientific">Xylella fastidiosa subsp. sandyi Ann-1</name>
    <dbReference type="NCBI Taxonomy" id="155920"/>
    <lineage>
        <taxon>Bacteria</taxon>
        <taxon>Pseudomonadati</taxon>
        <taxon>Pseudomonadota</taxon>
        <taxon>Gammaproteobacteria</taxon>
        <taxon>Lysobacterales</taxon>
        <taxon>Lysobacteraceae</taxon>
        <taxon>Xylella</taxon>
    </lineage>
</organism>
<sequence length="47" mass="5055">MKLISIIENARTANRKQNAHSRFSLSSSPAICNTSLAIPLASNEQLG</sequence>
<protein>
    <submittedName>
        <fullName evidence="1">Uncharacterized protein</fullName>
    </submittedName>
</protein>
<evidence type="ECO:0000313" key="1">
    <source>
        <dbReference type="EMBL" id="AIC11460.1"/>
    </source>
</evidence>
<evidence type="ECO:0000313" key="2">
    <source>
        <dbReference type="Proteomes" id="UP000027215"/>
    </source>
</evidence>
<dbReference type="PATRIC" id="fig|155920.8.peg.2226"/>
<proteinExistence type="predicted"/>
<dbReference type="HOGENOM" id="CLU_3174975_0_0_6"/>
<dbReference type="AlphaFoldDB" id="A0A060H834"/>
<dbReference type="KEGG" id="xfs:D934_09530"/>
<reference evidence="1 2" key="1">
    <citation type="submission" date="2013-08" db="EMBL/GenBank/DDBJ databases">
        <authorList>
            <person name="Stouthamer R."/>
            <person name="Nunney L."/>
        </authorList>
    </citation>
    <scope>NUCLEOTIDE SEQUENCE [LARGE SCALE GENOMIC DNA]</scope>
    <source>
        <strain evidence="2">ann-1</strain>
    </source>
</reference>
<dbReference type="Proteomes" id="UP000027215">
    <property type="component" value="Chromosome"/>
</dbReference>
<accession>A0A060H834</accession>
<name>A0A060H834_XYLFS</name>
<dbReference type="EMBL" id="CP006696">
    <property type="protein sequence ID" value="AIC11460.1"/>
    <property type="molecule type" value="Genomic_DNA"/>
</dbReference>